<dbReference type="PANTHER" id="PTHR23429:SF0">
    <property type="entry name" value="GLUCOSE-6-PHOSPHATE 1-DEHYDROGENASE"/>
    <property type="match status" value="1"/>
</dbReference>
<dbReference type="PRINTS" id="PR00079">
    <property type="entry name" value="G6PDHDRGNASE"/>
</dbReference>
<evidence type="ECO:0000256" key="3">
    <source>
        <dbReference type="ARBA" id="ARBA00022526"/>
    </source>
</evidence>
<dbReference type="Pfam" id="PF00479">
    <property type="entry name" value="G6PD_N"/>
    <property type="match status" value="1"/>
</dbReference>
<feature type="domain" description="Glucose-6-phosphate dehydrogenase NAD-binding" evidence="8">
    <location>
        <begin position="26"/>
        <end position="210"/>
    </location>
</feature>
<feature type="binding site" evidence="7">
    <location>
        <position position="368"/>
    </location>
    <ligand>
        <name>substrate</name>
    </ligand>
</feature>
<feature type="binding site" evidence="7">
    <location>
        <position position="171"/>
    </location>
    <ligand>
        <name>NADP(+)</name>
        <dbReference type="ChEBI" id="CHEBI:58349"/>
    </ligand>
</feature>
<comment type="catalytic activity">
    <reaction evidence="7">
        <text>D-glucose 6-phosphate + NADP(+) = 6-phospho-D-glucono-1,5-lactone + NADPH + H(+)</text>
        <dbReference type="Rhea" id="RHEA:15841"/>
        <dbReference type="ChEBI" id="CHEBI:15378"/>
        <dbReference type="ChEBI" id="CHEBI:57783"/>
        <dbReference type="ChEBI" id="CHEBI:57955"/>
        <dbReference type="ChEBI" id="CHEBI:58349"/>
        <dbReference type="ChEBI" id="CHEBI:61548"/>
        <dbReference type="EC" id="1.1.1.49"/>
    </reaction>
</comment>
<reference evidence="10" key="1">
    <citation type="submission" date="2019-09" db="EMBL/GenBank/DDBJ databases">
        <title>Characterisation of the sponge microbiome using genome-centric metagenomics.</title>
        <authorList>
            <person name="Engelberts J.P."/>
            <person name="Robbins S.J."/>
            <person name="De Goeij J.M."/>
            <person name="Aranda M."/>
            <person name="Bell S.C."/>
            <person name="Webster N.S."/>
        </authorList>
    </citation>
    <scope>NUCLEOTIDE SEQUENCE</scope>
    <source>
        <strain evidence="10">SB0664_bin_27</strain>
    </source>
</reference>
<sequence length="543" mass="61209">MSEGIILEEAPDIHQQFQVSSPALMVIFGASGDLANRKLLPAIYRLSQQRLLPPNFVILGYARSPLSDDELRQRARASMLANPEVEFQSADWDLFAPRLYYVSGEYDDAEGFQRLRDRMTMLEEQWNIGGNRLFYLSTPPSVYEPVITCLGAAGLVEPASRQSWTRVVIEKPFGSDLKSAHKLNDHVLSVFNEEQVYRIDHYLGKETVQNVLVFRFANGIFEPIWNRNYVDNVQITVAESIGVEGRGGYYEKSGALRDMMQNHLLQLVSLTAMEPPIAFDAKAVRDQKVNLLQAIRPMQPEEVPDYVVRAQYGAGTAATRPVPAYLEENGVDGDSTTETYVAWRLEIDNWRWQGVPFYLRTGKALPRKASEISVTFRRAPHLLFDSTDGFNDATGVDDSGVRSVAQGMGLNGDSLSRNILTMRIQPDEGITLKTLAKRPGPSVNLTPVNLEFTYGHSFGEPPDAYQRLILDVVLGDSTLFTRRDEVELAWQRITQVLDGWRMQEELTGNGRKPFRLPHYPAGTWGPKEADVLLEKEGQHWVTE</sequence>
<dbReference type="InterPro" id="IPR022675">
    <property type="entry name" value="G6P_DH_C"/>
</dbReference>
<gene>
    <name evidence="7 10" type="primary">zwf</name>
    <name evidence="10" type="ORF">F4Y42_10260</name>
</gene>
<feature type="binding site" evidence="7">
    <location>
        <position position="239"/>
    </location>
    <ligand>
        <name>substrate</name>
    </ligand>
</feature>
<dbReference type="GO" id="GO:0005829">
    <property type="term" value="C:cytosol"/>
    <property type="evidence" value="ECO:0007669"/>
    <property type="project" value="TreeGrafter"/>
</dbReference>
<feature type="active site" description="Proton acceptor" evidence="7">
    <location>
        <position position="263"/>
    </location>
</feature>
<dbReference type="InterPro" id="IPR019796">
    <property type="entry name" value="G6P_DH_AS"/>
</dbReference>
<feature type="domain" description="Glucose-6-phosphate dehydrogenase C-terminal" evidence="9">
    <location>
        <begin position="414"/>
        <end position="540"/>
    </location>
</feature>
<evidence type="ECO:0000313" key="10">
    <source>
        <dbReference type="EMBL" id="MXY93817.1"/>
    </source>
</evidence>
<evidence type="ECO:0000259" key="8">
    <source>
        <dbReference type="Pfam" id="PF00479"/>
    </source>
</evidence>
<comment type="function">
    <text evidence="7">Catalyzes the oxidation of glucose 6-phosphate to 6-phosphogluconolactone.</text>
</comment>
<dbReference type="UniPathway" id="UPA00115">
    <property type="reaction ID" value="UER00408"/>
</dbReference>
<dbReference type="PANTHER" id="PTHR23429">
    <property type="entry name" value="GLUCOSE-6-PHOSPHATE 1-DEHYDROGENASE G6PD"/>
    <property type="match status" value="1"/>
</dbReference>
<feature type="domain" description="Glucose-6-phosphate dehydrogenase C-terminal" evidence="9">
    <location>
        <begin position="212"/>
        <end position="386"/>
    </location>
</feature>
<evidence type="ECO:0000259" key="9">
    <source>
        <dbReference type="Pfam" id="PF02781"/>
    </source>
</evidence>
<dbReference type="SUPFAM" id="SSF55347">
    <property type="entry name" value="Glyceraldehyde-3-phosphate dehydrogenase-like, C-terminal domain"/>
    <property type="match status" value="1"/>
</dbReference>
<keyword evidence="5 7" id="KW-0560">Oxidoreductase</keyword>
<accession>A0A6B0YT81</accession>
<dbReference type="GO" id="GO:0004345">
    <property type="term" value="F:glucose-6-phosphate dehydrogenase activity"/>
    <property type="evidence" value="ECO:0007669"/>
    <property type="project" value="UniProtKB-UniRule"/>
</dbReference>
<comment type="caution">
    <text evidence="10">The sequence shown here is derived from an EMBL/GenBank/DDBJ whole genome shotgun (WGS) entry which is preliminary data.</text>
</comment>
<dbReference type="GO" id="GO:0009051">
    <property type="term" value="P:pentose-phosphate shunt, oxidative branch"/>
    <property type="evidence" value="ECO:0007669"/>
    <property type="project" value="TreeGrafter"/>
</dbReference>
<dbReference type="GO" id="GO:0006006">
    <property type="term" value="P:glucose metabolic process"/>
    <property type="evidence" value="ECO:0007669"/>
    <property type="project" value="UniProtKB-KW"/>
</dbReference>
<feature type="binding site" evidence="7">
    <location>
        <position position="205"/>
    </location>
    <ligand>
        <name>substrate</name>
    </ligand>
</feature>
<dbReference type="PIRSF" id="PIRSF000110">
    <property type="entry name" value="G6PD"/>
    <property type="match status" value="1"/>
</dbReference>
<protein>
    <recommendedName>
        <fullName evidence="7">Glucose-6-phosphate 1-dehydrogenase</fullName>
        <shortName evidence="7">G6PD</shortName>
        <ecNumber evidence="7">1.1.1.49</ecNumber>
    </recommendedName>
</protein>
<dbReference type="EMBL" id="VXRG01000087">
    <property type="protein sequence ID" value="MXY93817.1"/>
    <property type="molecule type" value="Genomic_DNA"/>
</dbReference>
<feature type="binding site" evidence="7">
    <location>
        <position position="258"/>
    </location>
    <ligand>
        <name>substrate</name>
    </ligand>
</feature>
<feature type="binding site" evidence="7">
    <location>
        <position position="201"/>
    </location>
    <ligand>
        <name>substrate</name>
    </ligand>
</feature>
<organism evidence="10">
    <name type="scientific">Caldilineaceae bacterium SB0664_bin_27</name>
    <dbReference type="NCBI Taxonomy" id="2605260"/>
    <lineage>
        <taxon>Bacteria</taxon>
        <taxon>Bacillati</taxon>
        <taxon>Chloroflexota</taxon>
        <taxon>Caldilineae</taxon>
        <taxon>Caldilineales</taxon>
        <taxon>Caldilineaceae</taxon>
    </lineage>
</organism>
<name>A0A6B0YT81_9CHLR</name>
<comment type="pathway">
    <text evidence="1 7">Carbohydrate degradation; pentose phosphate pathway; D-ribulose 5-phosphate from D-glucose 6-phosphate (oxidative stage): step 1/3.</text>
</comment>
<dbReference type="HAMAP" id="MF_00966">
    <property type="entry name" value="G6PD"/>
    <property type="match status" value="1"/>
</dbReference>
<evidence type="ECO:0000256" key="6">
    <source>
        <dbReference type="ARBA" id="ARBA00023277"/>
    </source>
</evidence>
<dbReference type="EC" id="1.1.1.49" evidence="7"/>
<feature type="binding site" evidence="7">
    <location>
        <position position="363"/>
    </location>
    <ligand>
        <name>substrate</name>
    </ligand>
</feature>
<dbReference type="AlphaFoldDB" id="A0A6B0YT81"/>
<feature type="binding site" evidence="7">
    <location>
        <position position="63"/>
    </location>
    <ligand>
        <name>NADP(+)</name>
        <dbReference type="ChEBI" id="CHEBI:58349"/>
    </ligand>
</feature>
<evidence type="ECO:0000256" key="4">
    <source>
        <dbReference type="ARBA" id="ARBA00022857"/>
    </source>
</evidence>
<dbReference type="InterPro" id="IPR001282">
    <property type="entry name" value="G6P_DH"/>
</dbReference>
<dbReference type="NCBIfam" id="TIGR00871">
    <property type="entry name" value="zwf"/>
    <property type="match status" value="1"/>
</dbReference>
<evidence type="ECO:0000256" key="2">
    <source>
        <dbReference type="ARBA" id="ARBA00009975"/>
    </source>
</evidence>
<dbReference type="InterPro" id="IPR022674">
    <property type="entry name" value="G6P_DH_NAD-bd"/>
</dbReference>
<dbReference type="Gene3D" id="3.30.360.10">
    <property type="entry name" value="Dihydrodipicolinate Reductase, domain 2"/>
    <property type="match status" value="1"/>
</dbReference>
<evidence type="ECO:0000256" key="1">
    <source>
        <dbReference type="ARBA" id="ARBA00004937"/>
    </source>
</evidence>
<evidence type="ECO:0000256" key="5">
    <source>
        <dbReference type="ARBA" id="ARBA00023002"/>
    </source>
</evidence>
<keyword evidence="4 7" id="KW-0521">NADP</keyword>
<dbReference type="SUPFAM" id="SSF51735">
    <property type="entry name" value="NAD(P)-binding Rossmann-fold domains"/>
    <property type="match status" value="1"/>
</dbReference>
<dbReference type="Gene3D" id="3.40.50.720">
    <property type="entry name" value="NAD(P)-binding Rossmann-like Domain"/>
    <property type="match status" value="1"/>
</dbReference>
<dbReference type="GO" id="GO:0050661">
    <property type="term" value="F:NADP binding"/>
    <property type="evidence" value="ECO:0007669"/>
    <property type="project" value="UniProtKB-UniRule"/>
</dbReference>
<keyword evidence="3 7" id="KW-0313">Glucose metabolism</keyword>
<evidence type="ECO:0000256" key="7">
    <source>
        <dbReference type="HAMAP-Rule" id="MF_00966"/>
    </source>
</evidence>
<comment type="caution">
    <text evidence="7">Lacks conserved residue(s) required for the propagation of feature annotation.</text>
</comment>
<dbReference type="Pfam" id="PF02781">
    <property type="entry name" value="G6PD_C"/>
    <property type="match status" value="2"/>
</dbReference>
<proteinExistence type="inferred from homology"/>
<keyword evidence="6 7" id="KW-0119">Carbohydrate metabolism</keyword>
<dbReference type="PROSITE" id="PS00069">
    <property type="entry name" value="G6P_DEHYDROGENASE"/>
    <property type="match status" value="1"/>
</dbReference>
<dbReference type="InterPro" id="IPR036291">
    <property type="entry name" value="NAD(P)-bd_dom_sf"/>
</dbReference>
<comment type="similarity">
    <text evidence="2 7">Belongs to the glucose-6-phosphate dehydrogenase family.</text>
</comment>